<dbReference type="InterPro" id="IPR001208">
    <property type="entry name" value="MCM_dom"/>
</dbReference>
<dbReference type="GO" id="GO:0042555">
    <property type="term" value="C:MCM complex"/>
    <property type="evidence" value="ECO:0007669"/>
    <property type="project" value="TreeGrafter"/>
</dbReference>
<evidence type="ECO:0000256" key="17">
    <source>
        <dbReference type="SAM" id="MobiDB-lite"/>
    </source>
</evidence>
<dbReference type="PANTHER" id="PTHR11630">
    <property type="entry name" value="DNA REPLICATION LICENSING FACTOR MCM FAMILY MEMBER"/>
    <property type="match status" value="1"/>
</dbReference>
<dbReference type="GO" id="GO:0000724">
    <property type="term" value="P:double-strand break repair via homologous recombination"/>
    <property type="evidence" value="ECO:0007669"/>
    <property type="project" value="TreeGrafter"/>
</dbReference>
<dbReference type="Gene3D" id="2.40.50.140">
    <property type="entry name" value="Nucleic acid-binding proteins"/>
    <property type="match status" value="1"/>
</dbReference>
<dbReference type="GO" id="GO:0005634">
    <property type="term" value="C:nucleus"/>
    <property type="evidence" value="ECO:0007669"/>
    <property type="project" value="UniProtKB-SubCell"/>
</dbReference>
<dbReference type="GO" id="GO:0017116">
    <property type="term" value="F:single-stranded DNA helicase activity"/>
    <property type="evidence" value="ECO:0007669"/>
    <property type="project" value="TreeGrafter"/>
</dbReference>
<evidence type="ECO:0000256" key="10">
    <source>
        <dbReference type="ARBA" id="ARBA00023125"/>
    </source>
</evidence>
<feature type="compositionally biased region" description="Polar residues" evidence="17">
    <location>
        <begin position="695"/>
        <end position="704"/>
    </location>
</feature>
<dbReference type="SMART" id="SM00382">
    <property type="entry name" value="AAA"/>
    <property type="match status" value="1"/>
</dbReference>
<comment type="similarity">
    <text evidence="2 16">Belongs to the MCM family.</text>
</comment>
<keyword evidence="11" id="KW-0234">DNA repair</keyword>
<evidence type="ECO:0000256" key="6">
    <source>
        <dbReference type="ARBA" id="ARBA00022763"/>
    </source>
</evidence>
<dbReference type="Gene3D" id="3.40.50.300">
    <property type="entry name" value="P-loop containing nucleotide triphosphate hydrolases"/>
    <property type="match status" value="1"/>
</dbReference>
<comment type="caution">
    <text evidence="19">The sequence shown here is derived from an EMBL/GenBank/DDBJ whole genome shotgun (WGS) entry which is preliminary data.</text>
</comment>
<evidence type="ECO:0000256" key="15">
    <source>
        <dbReference type="ARBA" id="ARBA00047995"/>
    </source>
</evidence>
<gene>
    <name evidence="19" type="ORF">RI129_000254</name>
</gene>
<evidence type="ECO:0000256" key="11">
    <source>
        <dbReference type="ARBA" id="ARBA00023204"/>
    </source>
</evidence>
<name>A0AAN7VI07_9COLE</name>
<evidence type="ECO:0000256" key="13">
    <source>
        <dbReference type="ARBA" id="ARBA00041085"/>
    </source>
</evidence>
<evidence type="ECO:0000256" key="16">
    <source>
        <dbReference type="RuleBase" id="RU004070"/>
    </source>
</evidence>
<sequence length="913" mass="101971">MEEYLLSNYKQIFLHILENENVKKHFSLNINFIELFDNDTTLGNELLRDPEQSLDELNNWVLHVQDIILQQLVDNPNLSFKENVCARVYGLPACPELHRSTFPRAEDLNLFLQITGTVIKTRDPKMLEYRRSYKCTKCKYIETVTASYDQRFVILPPKRCTNPDPCGGRNLISVGGLIAENCKDYQEIKIQEKASNVNSTMPSSMWVTLEDDLVDTCQPGDDVTICGIVKRRWGALIVGKRIEVELCLKANHIQVHNGHTVSTLITTDIRNQFNSFWEVHRNSPLVGRDLILKSFCPKVALRYVFGKLALAVVLAGGSSAKNGNEIGPQKRSEAHLLLVGDPGTGKSQLIRYASKIIARSVLTTGVGTTSAGLTVAAIMEEGQWQLEAGALVLADGGICCIDEFNSMKTNDRASIHEAMEQQTISVAKAGILCKLRTRCSILAATNPKGGHLDVSQSLSLNLAIPSPLLSRFDVVLMLKDTYKYEWDSLIAKHILSESEKSKDSSALDSSLWSIEMLQQYFVLIKTLNPALTPISDQILAAYYQAQRREATRNKSRTTVRLLESLIRLSQGHARLMYHSEVHVIDAIFAIVLIECSMHGECAILSLGSLNVLESYQNDPMSYYAELATAVLTRLELNEILEHEINFLNKNYNTSYSNQNITIQRGTNVDSHSIREDVSPKLPTENNLHEDDNNFEIENNTGSNQKGTKRKKSTTKKQKTPKPADSNILHCIPSVNDSFNFNIYDSGGELGDDPCIPIESQNTKVKNILKEFKYKPKDVPSLPKYPKIPCDDIEENCATTSSQKVNDQFSNSSKVLETTIESVCSEISTKKKFIFKSSKTSPSSSNGGCSGTNQINNTMNSNKTNSVNEPATNKLSIFKFVPRKVPPTDNEKTTIFSNSIFEDADDKLDLDLDI</sequence>
<evidence type="ECO:0000256" key="14">
    <source>
        <dbReference type="ARBA" id="ARBA00042301"/>
    </source>
</evidence>
<dbReference type="Pfam" id="PF17207">
    <property type="entry name" value="MCM_OB"/>
    <property type="match status" value="1"/>
</dbReference>
<organism evidence="19 20">
    <name type="scientific">Pyrocoelia pectoralis</name>
    <dbReference type="NCBI Taxonomy" id="417401"/>
    <lineage>
        <taxon>Eukaryota</taxon>
        <taxon>Metazoa</taxon>
        <taxon>Ecdysozoa</taxon>
        <taxon>Arthropoda</taxon>
        <taxon>Hexapoda</taxon>
        <taxon>Insecta</taxon>
        <taxon>Pterygota</taxon>
        <taxon>Neoptera</taxon>
        <taxon>Endopterygota</taxon>
        <taxon>Coleoptera</taxon>
        <taxon>Polyphaga</taxon>
        <taxon>Elateriformia</taxon>
        <taxon>Elateroidea</taxon>
        <taxon>Lampyridae</taxon>
        <taxon>Lampyrinae</taxon>
        <taxon>Pyrocoelia</taxon>
    </lineage>
</organism>
<dbReference type="Gene3D" id="2.20.28.10">
    <property type="match status" value="1"/>
</dbReference>
<keyword evidence="6" id="KW-0227">DNA damage</keyword>
<keyword evidence="10 16" id="KW-0238">DNA-binding</keyword>
<dbReference type="PROSITE" id="PS00847">
    <property type="entry name" value="MCM_1"/>
    <property type="match status" value="1"/>
</dbReference>
<dbReference type="InterPro" id="IPR058768">
    <property type="entry name" value="MCM9_N"/>
</dbReference>
<evidence type="ECO:0000313" key="20">
    <source>
        <dbReference type="Proteomes" id="UP001329430"/>
    </source>
</evidence>
<dbReference type="Pfam" id="PF00493">
    <property type="entry name" value="MCM"/>
    <property type="match status" value="1"/>
</dbReference>
<evidence type="ECO:0000256" key="1">
    <source>
        <dbReference type="ARBA" id="ARBA00004123"/>
    </source>
</evidence>
<dbReference type="GO" id="GO:0006260">
    <property type="term" value="P:DNA replication"/>
    <property type="evidence" value="ECO:0007669"/>
    <property type="project" value="InterPro"/>
</dbReference>
<dbReference type="Proteomes" id="UP001329430">
    <property type="component" value="Chromosome 1"/>
</dbReference>
<dbReference type="FunFam" id="3.40.50.300:FF:000671">
    <property type="entry name" value="DNA helicase MCM9 isoform X1"/>
    <property type="match status" value="1"/>
</dbReference>
<feature type="compositionally biased region" description="Basic residues" evidence="17">
    <location>
        <begin position="706"/>
        <end position="719"/>
    </location>
</feature>
<dbReference type="InterPro" id="IPR003593">
    <property type="entry name" value="AAA+_ATPase"/>
</dbReference>
<evidence type="ECO:0000256" key="12">
    <source>
        <dbReference type="ARBA" id="ARBA00023242"/>
    </source>
</evidence>
<evidence type="ECO:0000256" key="9">
    <source>
        <dbReference type="ARBA" id="ARBA00022840"/>
    </source>
</evidence>
<dbReference type="EC" id="3.6.4.12" evidence="3"/>
<feature type="region of interest" description="Disordered" evidence="17">
    <location>
        <begin position="837"/>
        <end position="867"/>
    </location>
</feature>
<dbReference type="PRINTS" id="PR01657">
    <property type="entry name" value="MCMFAMILY"/>
</dbReference>
<dbReference type="GO" id="GO:0016787">
    <property type="term" value="F:hydrolase activity"/>
    <property type="evidence" value="ECO:0007669"/>
    <property type="project" value="UniProtKB-KW"/>
</dbReference>
<evidence type="ECO:0000256" key="8">
    <source>
        <dbReference type="ARBA" id="ARBA00022806"/>
    </source>
</evidence>
<dbReference type="GO" id="GO:0005524">
    <property type="term" value="F:ATP binding"/>
    <property type="evidence" value="ECO:0007669"/>
    <property type="project" value="UniProtKB-KW"/>
</dbReference>
<keyword evidence="12" id="KW-0539">Nucleus</keyword>
<feature type="compositionally biased region" description="Polar residues" evidence="17">
    <location>
        <begin position="850"/>
        <end position="867"/>
    </location>
</feature>
<protein>
    <recommendedName>
        <fullName evidence="13">DNA helicase MCM9</fullName>
        <ecNumber evidence="3">3.6.4.12</ecNumber>
    </recommendedName>
    <alternativeName>
        <fullName evidence="14">Minichromosome maintenance 9</fullName>
    </alternativeName>
</protein>
<evidence type="ECO:0000256" key="3">
    <source>
        <dbReference type="ARBA" id="ARBA00012551"/>
    </source>
</evidence>
<dbReference type="SUPFAM" id="SSF52540">
    <property type="entry name" value="P-loop containing nucleoside triphosphate hydrolases"/>
    <property type="match status" value="1"/>
</dbReference>
<comment type="subcellular location">
    <subcellularLocation>
        <location evidence="1">Nucleus</location>
    </subcellularLocation>
</comment>
<keyword evidence="4" id="KW-0235">DNA replication</keyword>
<dbReference type="InterPro" id="IPR041562">
    <property type="entry name" value="MCM_lid"/>
</dbReference>
<dbReference type="AlphaFoldDB" id="A0AAN7VI07"/>
<evidence type="ECO:0000256" key="5">
    <source>
        <dbReference type="ARBA" id="ARBA00022741"/>
    </source>
</evidence>
<comment type="catalytic activity">
    <reaction evidence="15">
        <text>ATP + H2O = ADP + phosphate + H(+)</text>
        <dbReference type="Rhea" id="RHEA:13065"/>
        <dbReference type="ChEBI" id="CHEBI:15377"/>
        <dbReference type="ChEBI" id="CHEBI:15378"/>
        <dbReference type="ChEBI" id="CHEBI:30616"/>
        <dbReference type="ChEBI" id="CHEBI:43474"/>
        <dbReference type="ChEBI" id="CHEBI:456216"/>
        <dbReference type="EC" id="3.6.4.12"/>
    </reaction>
</comment>
<dbReference type="InterPro" id="IPR033762">
    <property type="entry name" value="MCM_OB"/>
</dbReference>
<dbReference type="PANTHER" id="PTHR11630:SF48">
    <property type="entry name" value="DNA HELICASE MCM9"/>
    <property type="match status" value="1"/>
</dbReference>
<dbReference type="Pfam" id="PF26066">
    <property type="entry name" value="MCM9_N"/>
    <property type="match status" value="1"/>
</dbReference>
<dbReference type="InterPro" id="IPR018525">
    <property type="entry name" value="MCM_CS"/>
</dbReference>
<proteinExistence type="inferred from homology"/>
<evidence type="ECO:0000256" key="4">
    <source>
        <dbReference type="ARBA" id="ARBA00022705"/>
    </source>
</evidence>
<evidence type="ECO:0000259" key="18">
    <source>
        <dbReference type="PROSITE" id="PS50051"/>
    </source>
</evidence>
<feature type="region of interest" description="Disordered" evidence="17">
    <location>
        <begin position="666"/>
        <end position="726"/>
    </location>
</feature>
<evidence type="ECO:0000256" key="2">
    <source>
        <dbReference type="ARBA" id="ARBA00008010"/>
    </source>
</evidence>
<keyword evidence="9 16" id="KW-0067">ATP-binding</keyword>
<accession>A0AAN7VI07</accession>
<keyword evidence="7" id="KW-0378">Hydrolase</keyword>
<dbReference type="PROSITE" id="PS50051">
    <property type="entry name" value="MCM_2"/>
    <property type="match status" value="1"/>
</dbReference>
<dbReference type="SUPFAM" id="SSF50249">
    <property type="entry name" value="Nucleic acid-binding proteins"/>
    <property type="match status" value="1"/>
</dbReference>
<keyword evidence="20" id="KW-1185">Reference proteome</keyword>
<dbReference type="EMBL" id="JAVRBK010000001">
    <property type="protein sequence ID" value="KAK5649225.1"/>
    <property type="molecule type" value="Genomic_DNA"/>
</dbReference>
<keyword evidence="8" id="KW-0347">Helicase</keyword>
<feature type="domain" description="MCM C-terminal AAA(+) ATPase" evidence="18">
    <location>
        <begin position="307"/>
        <end position="494"/>
    </location>
</feature>
<dbReference type="SMART" id="SM00350">
    <property type="entry name" value="MCM"/>
    <property type="match status" value="1"/>
</dbReference>
<dbReference type="InterPro" id="IPR031327">
    <property type="entry name" value="MCM"/>
</dbReference>
<dbReference type="InterPro" id="IPR012340">
    <property type="entry name" value="NA-bd_OB-fold"/>
</dbReference>
<dbReference type="Pfam" id="PF17855">
    <property type="entry name" value="MCM_lid"/>
    <property type="match status" value="1"/>
</dbReference>
<evidence type="ECO:0000313" key="19">
    <source>
        <dbReference type="EMBL" id="KAK5649225.1"/>
    </source>
</evidence>
<reference evidence="19 20" key="1">
    <citation type="journal article" date="2024" name="Insects">
        <title>An Improved Chromosome-Level Genome Assembly of the Firefly Pyrocoelia pectoralis.</title>
        <authorList>
            <person name="Fu X."/>
            <person name="Meyer-Rochow V.B."/>
            <person name="Ballantyne L."/>
            <person name="Zhu X."/>
        </authorList>
    </citation>
    <scope>NUCLEOTIDE SEQUENCE [LARGE SCALE GENOMIC DNA]</scope>
    <source>
        <strain evidence="19">XCY_ONT2</strain>
    </source>
</reference>
<evidence type="ECO:0000256" key="7">
    <source>
        <dbReference type="ARBA" id="ARBA00022801"/>
    </source>
</evidence>
<dbReference type="GO" id="GO:0003697">
    <property type="term" value="F:single-stranded DNA binding"/>
    <property type="evidence" value="ECO:0007669"/>
    <property type="project" value="TreeGrafter"/>
</dbReference>
<keyword evidence="5 16" id="KW-0547">Nucleotide-binding</keyword>
<dbReference type="InterPro" id="IPR027417">
    <property type="entry name" value="P-loop_NTPase"/>
</dbReference>